<accession>A0ABM1NAM3</accession>
<keyword evidence="2" id="KW-1185">Reference proteome</keyword>
<dbReference type="Proteomes" id="UP000695000">
    <property type="component" value="Unplaced"/>
</dbReference>
<reference evidence="3" key="1">
    <citation type="submission" date="2025-08" db="UniProtKB">
        <authorList>
            <consortium name="RefSeq"/>
        </authorList>
    </citation>
    <scope>IDENTIFICATION</scope>
    <source>
        <tissue evidence="3">Whole Larva</tissue>
    </source>
</reference>
<proteinExistence type="predicted"/>
<feature type="compositionally biased region" description="Polar residues" evidence="1">
    <location>
        <begin position="159"/>
        <end position="168"/>
    </location>
</feature>
<evidence type="ECO:0000256" key="1">
    <source>
        <dbReference type="SAM" id="MobiDB-lite"/>
    </source>
</evidence>
<feature type="region of interest" description="Disordered" evidence="1">
    <location>
        <begin position="137"/>
        <end position="175"/>
    </location>
</feature>
<organism evidence="2 3">
    <name type="scientific">Nicrophorus vespilloides</name>
    <name type="common">Boreal carrion beetle</name>
    <dbReference type="NCBI Taxonomy" id="110193"/>
    <lineage>
        <taxon>Eukaryota</taxon>
        <taxon>Metazoa</taxon>
        <taxon>Ecdysozoa</taxon>
        <taxon>Arthropoda</taxon>
        <taxon>Hexapoda</taxon>
        <taxon>Insecta</taxon>
        <taxon>Pterygota</taxon>
        <taxon>Neoptera</taxon>
        <taxon>Endopterygota</taxon>
        <taxon>Coleoptera</taxon>
        <taxon>Polyphaga</taxon>
        <taxon>Staphyliniformia</taxon>
        <taxon>Silphidae</taxon>
        <taxon>Nicrophorinae</taxon>
        <taxon>Nicrophorus</taxon>
    </lineage>
</organism>
<gene>
    <name evidence="3" type="primary">LOC108567744</name>
</gene>
<dbReference type="GeneID" id="108567744"/>
<evidence type="ECO:0000313" key="2">
    <source>
        <dbReference type="Proteomes" id="UP000695000"/>
    </source>
</evidence>
<name>A0ABM1NAM3_NICVS</name>
<dbReference type="RefSeq" id="XP_017783873.1">
    <property type="nucleotide sequence ID" value="XM_017928384.1"/>
</dbReference>
<protein>
    <submittedName>
        <fullName evidence="3">Uncharacterized protein LOC108567744</fullName>
    </submittedName>
</protein>
<evidence type="ECO:0000313" key="3">
    <source>
        <dbReference type="RefSeq" id="XP_017783873.1"/>
    </source>
</evidence>
<feature type="region of interest" description="Disordered" evidence="1">
    <location>
        <begin position="72"/>
        <end position="93"/>
    </location>
</feature>
<sequence length="276" mass="31665">MASTSSDRPASPPLSQSMIEDDELFGRYLMNKIKMVNARYKTFLKVMILEMLVSTSKNMQFLSSIEEVSYEDSAPTNELQQNDDEQPNLLNPDATETLIPSARNDYTINLEVTSSKEDPLAQNEEQSSSRIVVKTTLASAPPDPPGSQDSNQEIDDANNRSQMPSTRRTCNRDHVSPYMQDMLRQNRYKKVTSENLELHIGAHSSRTFRIEKMGGRTMVYERLRGPEYLHREQTGLGPSFRRLPLVPDDDDDEEMVWPTLEDDPDLKRFWDDLKKL</sequence>